<dbReference type="PANTHER" id="PTHR42928:SF5">
    <property type="entry name" value="BLR1237 PROTEIN"/>
    <property type="match status" value="1"/>
</dbReference>
<dbReference type="AlphaFoldDB" id="A0A225MZJ7"/>
<dbReference type="Pfam" id="PF03401">
    <property type="entry name" value="TctC"/>
    <property type="match status" value="1"/>
</dbReference>
<dbReference type="CDD" id="cd13578">
    <property type="entry name" value="PBP2_Bug27"/>
    <property type="match status" value="1"/>
</dbReference>
<dbReference type="OrthoDB" id="8678477at2"/>
<protein>
    <submittedName>
        <fullName evidence="3">LacI family transcriptional regulator</fullName>
    </submittedName>
</protein>
<keyword evidence="4" id="KW-1185">Reference proteome</keyword>
<evidence type="ECO:0000313" key="3">
    <source>
        <dbReference type="EMBL" id="OWT64099.1"/>
    </source>
</evidence>
<dbReference type="Gene3D" id="3.40.190.10">
    <property type="entry name" value="Periplasmic binding protein-like II"/>
    <property type="match status" value="1"/>
</dbReference>
<sequence>MKKLLIGALCAAVILPAAASAAYPDRPINFVVPYAPGGTADSLARLIAHHLGQKLNQSVVVENKSGASGMIGEAYVAHAKPDGYTVLYDATPLAINPALRKMSFDPAKDLMPLTLVSVTPNILVVPENSKLKSVADLVKAAKADPGKLTFTSGGTGTEQFMAGELFRQGWGIDMLHVPYKSGGPAIMATVAGQVNMMFPNISSALALVKQGKLRALAITSPKRNPLLPDTPTVAESGLPGFQTYEWNGMLVPKGTPKAIVQKLQASIREVLQEPEVKAKFNSVGNEVVASTQEDFQKYLTEDFAKWANVVKKAHIAVQ</sequence>
<name>A0A225MZJ7_9BURK</name>
<reference evidence="4" key="1">
    <citation type="submission" date="2017-06" db="EMBL/GenBank/DDBJ databases">
        <title>Herbaspirillum phytohormonus sp. nov., isolated from the root nodule of Robinia pseudoacacia in lead-zinc mine.</title>
        <authorList>
            <person name="Fan M."/>
            <person name="Lin Y."/>
        </authorList>
    </citation>
    <scope>NUCLEOTIDE SEQUENCE [LARGE SCALE GENOMIC DNA]</scope>
    <source>
        <strain evidence="4">SC-089</strain>
    </source>
</reference>
<accession>A0A225MZJ7</accession>
<comment type="similarity">
    <text evidence="1">Belongs to the UPF0065 (bug) family.</text>
</comment>
<proteinExistence type="inferred from homology"/>
<dbReference type="RefSeq" id="WP_088602679.1">
    <property type="nucleotide sequence ID" value="NZ_NJIH01000003.1"/>
</dbReference>
<evidence type="ECO:0000256" key="2">
    <source>
        <dbReference type="SAM" id="SignalP"/>
    </source>
</evidence>
<dbReference type="Gene3D" id="3.40.190.150">
    <property type="entry name" value="Bordetella uptake gene, domain 1"/>
    <property type="match status" value="1"/>
</dbReference>
<evidence type="ECO:0000256" key="1">
    <source>
        <dbReference type="ARBA" id="ARBA00006987"/>
    </source>
</evidence>
<dbReference type="InterPro" id="IPR005064">
    <property type="entry name" value="BUG"/>
</dbReference>
<dbReference type="EMBL" id="NJIH01000003">
    <property type="protein sequence ID" value="OWT64099.1"/>
    <property type="molecule type" value="Genomic_DNA"/>
</dbReference>
<feature type="signal peptide" evidence="2">
    <location>
        <begin position="1"/>
        <end position="21"/>
    </location>
</feature>
<evidence type="ECO:0000313" key="4">
    <source>
        <dbReference type="Proteomes" id="UP000214603"/>
    </source>
</evidence>
<organism evidence="3 4">
    <name type="scientific">Candidimonas nitroreducens</name>
    <dbReference type="NCBI Taxonomy" id="683354"/>
    <lineage>
        <taxon>Bacteria</taxon>
        <taxon>Pseudomonadati</taxon>
        <taxon>Pseudomonadota</taxon>
        <taxon>Betaproteobacteria</taxon>
        <taxon>Burkholderiales</taxon>
        <taxon>Alcaligenaceae</taxon>
        <taxon>Candidimonas</taxon>
    </lineage>
</organism>
<dbReference type="PANTHER" id="PTHR42928">
    <property type="entry name" value="TRICARBOXYLATE-BINDING PROTEIN"/>
    <property type="match status" value="1"/>
</dbReference>
<dbReference type="Proteomes" id="UP000214603">
    <property type="component" value="Unassembled WGS sequence"/>
</dbReference>
<comment type="caution">
    <text evidence="3">The sequence shown here is derived from an EMBL/GenBank/DDBJ whole genome shotgun (WGS) entry which is preliminary data.</text>
</comment>
<dbReference type="PIRSF" id="PIRSF017082">
    <property type="entry name" value="YflP"/>
    <property type="match status" value="1"/>
</dbReference>
<feature type="chain" id="PRO_5013234292" evidence="2">
    <location>
        <begin position="22"/>
        <end position="318"/>
    </location>
</feature>
<gene>
    <name evidence="3" type="ORF">CEY11_07365</name>
</gene>
<dbReference type="InterPro" id="IPR042100">
    <property type="entry name" value="Bug_dom1"/>
</dbReference>
<keyword evidence="2" id="KW-0732">Signal</keyword>
<dbReference type="SUPFAM" id="SSF53850">
    <property type="entry name" value="Periplasmic binding protein-like II"/>
    <property type="match status" value="1"/>
</dbReference>